<name>A0AC60PRW8_IXOPE</name>
<organism evidence="1 2">
    <name type="scientific">Ixodes persulcatus</name>
    <name type="common">Taiga tick</name>
    <dbReference type="NCBI Taxonomy" id="34615"/>
    <lineage>
        <taxon>Eukaryota</taxon>
        <taxon>Metazoa</taxon>
        <taxon>Ecdysozoa</taxon>
        <taxon>Arthropoda</taxon>
        <taxon>Chelicerata</taxon>
        <taxon>Arachnida</taxon>
        <taxon>Acari</taxon>
        <taxon>Parasitiformes</taxon>
        <taxon>Ixodida</taxon>
        <taxon>Ixodoidea</taxon>
        <taxon>Ixodidae</taxon>
        <taxon>Ixodinae</taxon>
        <taxon>Ixodes</taxon>
    </lineage>
</organism>
<feature type="non-terminal residue" evidence="1">
    <location>
        <position position="1"/>
    </location>
</feature>
<evidence type="ECO:0000313" key="1">
    <source>
        <dbReference type="EMBL" id="KAG0423762.1"/>
    </source>
</evidence>
<gene>
    <name evidence="1" type="ORF">HPB47_000468</name>
</gene>
<dbReference type="EMBL" id="JABSTQ010010059">
    <property type="protein sequence ID" value="KAG0423762.1"/>
    <property type="molecule type" value="Genomic_DNA"/>
</dbReference>
<proteinExistence type="predicted"/>
<evidence type="ECO:0000313" key="2">
    <source>
        <dbReference type="Proteomes" id="UP000805193"/>
    </source>
</evidence>
<dbReference type="Proteomes" id="UP000805193">
    <property type="component" value="Unassembled WGS sequence"/>
</dbReference>
<reference evidence="1 2" key="1">
    <citation type="journal article" date="2020" name="Cell">
        <title>Large-Scale Comparative Analyses of Tick Genomes Elucidate Their Genetic Diversity and Vector Capacities.</title>
        <authorList>
            <consortium name="Tick Genome and Microbiome Consortium (TIGMIC)"/>
            <person name="Jia N."/>
            <person name="Wang J."/>
            <person name="Shi W."/>
            <person name="Du L."/>
            <person name="Sun Y."/>
            <person name="Zhan W."/>
            <person name="Jiang J.F."/>
            <person name="Wang Q."/>
            <person name="Zhang B."/>
            <person name="Ji P."/>
            <person name="Bell-Sakyi L."/>
            <person name="Cui X.M."/>
            <person name="Yuan T.T."/>
            <person name="Jiang B.G."/>
            <person name="Yang W.F."/>
            <person name="Lam T.T."/>
            <person name="Chang Q.C."/>
            <person name="Ding S.J."/>
            <person name="Wang X.J."/>
            <person name="Zhu J.G."/>
            <person name="Ruan X.D."/>
            <person name="Zhao L."/>
            <person name="Wei J.T."/>
            <person name="Ye R.Z."/>
            <person name="Que T.C."/>
            <person name="Du C.H."/>
            <person name="Zhou Y.H."/>
            <person name="Cheng J.X."/>
            <person name="Dai P.F."/>
            <person name="Guo W.B."/>
            <person name="Han X.H."/>
            <person name="Huang E.J."/>
            <person name="Li L.F."/>
            <person name="Wei W."/>
            <person name="Gao Y.C."/>
            <person name="Liu J.Z."/>
            <person name="Shao H.Z."/>
            <person name="Wang X."/>
            <person name="Wang C.C."/>
            <person name="Yang T.C."/>
            <person name="Huo Q.B."/>
            <person name="Li W."/>
            <person name="Chen H.Y."/>
            <person name="Chen S.E."/>
            <person name="Zhou L.G."/>
            <person name="Ni X.B."/>
            <person name="Tian J.H."/>
            <person name="Sheng Y."/>
            <person name="Liu T."/>
            <person name="Pan Y.S."/>
            <person name="Xia L.Y."/>
            <person name="Li J."/>
            <person name="Zhao F."/>
            <person name="Cao W.C."/>
        </authorList>
    </citation>
    <scope>NUCLEOTIDE SEQUENCE [LARGE SCALE GENOMIC DNA]</scope>
    <source>
        <strain evidence="1">Iper-2018</strain>
    </source>
</reference>
<sequence length="427" mass="45903">GLVMSLTGVALLDLVEIYESDVKTVSHITTTRSVAVLTGSLLGAKLYDGYNTQVISILTMVASFATVFMIPLSGHLAVAHVMVFVCGLGFGAFDTGANVWIIRMWTKNSSPALQVFHLAFAVGCLVAPLIATPFLSTLPTTDYEAIAEPLIAFNKTFFLQSHAGHAILNDTQSSSRIESTIQYAFGIASGFYLLPIISMVVLYCIDGSDSKPPKQNSLEEALHQEETAKDIRFKRILLTLLSMYLCVYVAQGVHCGADDYSMLLGSHVILAGTATVFVLWGNSSKTVLWASSALLGLGQGPIYGVIVAWTANYMDISNGMMALVIVASSLGALSPPLFVGPFLDHDPPVFLKALNNAVLSSRQFVGTKTSINSFPDSNERKNSLAFVLDESPLSQLFILAAAYGRCGYKHHSSPHRARSSPPRQAVV</sequence>
<comment type="caution">
    <text evidence="1">The sequence shown here is derived from an EMBL/GenBank/DDBJ whole genome shotgun (WGS) entry which is preliminary data.</text>
</comment>
<keyword evidence="2" id="KW-1185">Reference proteome</keyword>
<accession>A0AC60PRW8</accession>
<protein>
    <submittedName>
        <fullName evidence="1">Uncharacterized protein</fullName>
    </submittedName>
</protein>